<evidence type="ECO:0008006" key="4">
    <source>
        <dbReference type="Google" id="ProtNLM"/>
    </source>
</evidence>
<proteinExistence type="predicted"/>
<organism evidence="2 3">
    <name type="scientific">Roseiarcus fermentans</name>
    <dbReference type="NCBI Taxonomy" id="1473586"/>
    <lineage>
        <taxon>Bacteria</taxon>
        <taxon>Pseudomonadati</taxon>
        <taxon>Pseudomonadota</taxon>
        <taxon>Alphaproteobacteria</taxon>
        <taxon>Hyphomicrobiales</taxon>
        <taxon>Roseiarcaceae</taxon>
        <taxon>Roseiarcus</taxon>
    </lineage>
</organism>
<comment type="caution">
    <text evidence="2">The sequence shown here is derived from an EMBL/GenBank/DDBJ whole genome shotgun (WGS) entry which is preliminary data.</text>
</comment>
<dbReference type="OrthoDB" id="8225268at2"/>
<dbReference type="PROSITE" id="PS51257">
    <property type="entry name" value="PROKAR_LIPOPROTEIN"/>
    <property type="match status" value="1"/>
</dbReference>
<evidence type="ECO:0000313" key="3">
    <source>
        <dbReference type="Proteomes" id="UP000253529"/>
    </source>
</evidence>
<evidence type="ECO:0000313" key="2">
    <source>
        <dbReference type="EMBL" id="RBP11346.1"/>
    </source>
</evidence>
<keyword evidence="1" id="KW-1133">Transmembrane helix</keyword>
<accession>A0A366FB67</accession>
<dbReference type="AlphaFoldDB" id="A0A366FB67"/>
<keyword evidence="1" id="KW-0812">Transmembrane</keyword>
<dbReference type="RefSeq" id="WP_113890136.1">
    <property type="nucleotide sequence ID" value="NZ_QNRK01000016.1"/>
</dbReference>
<reference evidence="2 3" key="1">
    <citation type="submission" date="2018-06" db="EMBL/GenBank/DDBJ databases">
        <title>Genomic Encyclopedia of Type Strains, Phase IV (KMG-IV): sequencing the most valuable type-strain genomes for metagenomic binning, comparative biology and taxonomic classification.</title>
        <authorList>
            <person name="Goeker M."/>
        </authorList>
    </citation>
    <scope>NUCLEOTIDE SEQUENCE [LARGE SCALE GENOMIC DNA]</scope>
    <source>
        <strain evidence="2 3">DSM 24875</strain>
    </source>
</reference>
<feature type="transmembrane region" description="Helical" evidence="1">
    <location>
        <begin position="133"/>
        <end position="151"/>
    </location>
</feature>
<dbReference type="EMBL" id="QNRK01000016">
    <property type="protein sequence ID" value="RBP11346.1"/>
    <property type="molecule type" value="Genomic_DNA"/>
</dbReference>
<feature type="transmembrane region" description="Helical" evidence="1">
    <location>
        <begin position="47"/>
        <end position="71"/>
    </location>
</feature>
<name>A0A366FB67_9HYPH</name>
<keyword evidence="1" id="KW-0472">Membrane</keyword>
<keyword evidence="3" id="KW-1185">Reference proteome</keyword>
<gene>
    <name evidence="2" type="ORF">DFR50_11640</name>
</gene>
<sequence length="167" mass="17414">MRRLLKFLHTIGAIGLMGSLACLVVLGNHAPAPAPESLAAYAMIRGAMAAIAAWIVLPSLVLTLIPGLLAIAATRAFHDAGWAWIKAATGLLIFAGGLHALAPIQEEARLSADALAGRLEPSALAGVSPGEGMTLWVLLFVSSANVALGVWRPRIIRPFQRATGRPT</sequence>
<evidence type="ECO:0000256" key="1">
    <source>
        <dbReference type="SAM" id="Phobius"/>
    </source>
</evidence>
<feature type="transmembrane region" description="Helical" evidence="1">
    <location>
        <begin position="83"/>
        <end position="102"/>
    </location>
</feature>
<protein>
    <recommendedName>
        <fullName evidence="4">DUF2269 family protein</fullName>
    </recommendedName>
</protein>
<dbReference type="Proteomes" id="UP000253529">
    <property type="component" value="Unassembled WGS sequence"/>
</dbReference>
<feature type="transmembrane region" description="Helical" evidence="1">
    <location>
        <begin position="7"/>
        <end position="27"/>
    </location>
</feature>